<feature type="coiled-coil region" evidence="1">
    <location>
        <begin position="71"/>
        <end position="102"/>
    </location>
</feature>
<keyword evidence="3" id="KW-1185">Reference proteome</keyword>
<dbReference type="Proteomes" id="UP001595799">
    <property type="component" value="Unassembled WGS sequence"/>
</dbReference>
<evidence type="ECO:0000256" key="1">
    <source>
        <dbReference type="SAM" id="Coils"/>
    </source>
</evidence>
<keyword evidence="1" id="KW-0175">Coiled coil</keyword>
<sequence>MSFFQGRIIGAVSALFLIAGCTTLGGDPGSQTGGSANGGGIQSPLVLGTGTFEPEGVPSFQSTGTEVGERVQSLRADLADIQAQIREQNEALQAQRRQSRESAQSYHALKSDINAKLQVGTTPGNPRLVSQWNEAQSELGDVDQSIQRMNSLSSEVSSTASETGYLLESIRSTFTLSGAVDADHDHLTVLEDAANQTAVLVDRLDSELTEDIQRQTSYLSTERSNLNALSVAIENGEYTGVSLSNRIYGQAQPPSPDGAAGRLGQERPLAIITFRDENTRYEPELYNAVNQVLERRPNAGFDVLAVAPEGDSEGESALATNRTRRDGERVLRSLASMGLPAERLSLSATNSPLVDQGEVHVYIR</sequence>
<reference evidence="3" key="1">
    <citation type="journal article" date="2019" name="Int. J. Syst. Evol. Microbiol.">
        <title>The Global Catalogue of Microorganisms (GCM) 10K type strain sequencing project: providing services to taxonomists for standard genome sequencing and annotation.</title>
        <authorList>
            <consortium name="The Broad Institute Genomics Platform"/>
            <consortium name="The Broad Institute Genome Sequencing Center for Infectious Disease"/>
            <person name="Wu L."/>
            <person name="Ma J."/>
        </authorList>
    </citation>
    <scope>NUCLEOTIDE SEQUENCE [LARGE SCALE GENOMIC DNA]</scope>
    <source>
        <strain evidence="3">CECT 8472</strain>
    </source>
</reference>
<dbReference type="RefSeq" id="WP_382420169.1">
    <property type="nucleotide sequence ID" value="NZ_JBHSCW010000001.1"/>
</dbReference>
<evidence type="ECO:0008006" key="4">
    <source>
        <dbReference type="Google" id="ProtNLM"/>
    </source>
</evidence>
<comment type="caution">
    <text evidence="2">The sequence shown here is derived from an EMBL/GenBank/DDBJ whole genome shotgun (WGS) entry which is preliminary data.</text>
</comment>
<proteinExistence type="predicted"/>
<name>A0ABV8UHW0_9PROT</name>
<organism evidence="2 3">
    <name type="scientific">Fodinicurvata halophila</name>
    <dbReference type="NCBI Taxonomy" id="1419723"/>
    <lineage>
        <taxon>Bacteria</taxon>
        <taxon>Pseudomonadati</taxon>
        <taxon>Pseudomonadota</taxon>
        <taxon>Alphaproteobacteria</taxon>
        <taxon>Rhodospirillales</taxon>
        <taxon>Rhodovibrionaceae</taxon>
        <taxon>Fodinicurvata</taxon>
    </lineage>
</organism>
<protein>
    <recommendedName>
        <fullName evidence="4">OmpA family protein</fullName>
    </recommendedName>
</protein>
<dbReference type="PROSITE" id="PS51257">
    <property type="entry name" value="PROKAR_LIPOPROTEIN"/>
    <property type="match status" value="1"/>
</dbReference>
<dbReference type="EMBL" id="JBHSCW010000001">
    <property type="protein sequence ID" value="MFC4350074.1"/>
    <property type="molecule type" value="Genomic_DNA"/>
</dbReference>
<accession>A0ABV8UHW0</accession>
<evidence type="ECO:0000313" key="3">
    <source>
        <dbReference type="Proteomes" id="UP001595799"/>
    </source>
</evidence>
<gene>
    <name evidence="2" type="ORF">ACFOW6_00820</name>
</gene>
<evidence type="ECO:0000313" key="2">
    <source>
        <dbReference type="EMBL" id="MFC4350074.1"/>
    </source>
</evidence>